<protein>
    <submittedName>
        <fullName evidence="16">Formate dehydrogenase subunit gamma</fullName>
    </submittedName>
</protein>
<gene>
    <name evidence="17" type="ORF">CAL27_04375</name>
    <name evidence="16" type="ORF">CEG14_01735</name>
</gene>
<dbReference type="PANTHER" id="PTHR30074:SF5">
    <property type="entry name" value="FORMATE DEHYDROGENASE, NITRATE-INDUCIBLE, CYTOCHROME B556(FDN) SUBUNIT"/>
    <property type="match status" value="1"/>
</dbReference>
<dbReference type="NCBIfam" id="TIGR01583">
    <property type="entry name" value="formate-DH-gamm"/>
    <property type="match status" value="1"/>
</dbReference>
<evidence type="ECO:0000256" key="1">
    <source>
        <dbReference type="ARBA" id="ARBA00001971"/>
    </source>
</evidence>
<feature type="transmembrane region" description="Helical" evidence="14">
    <location>
        <begin position="77"/>
        <end position="98"/>
    </location>
</feature>
<evidence type="ECO:0000313" key="19">
    <source>
        <dbReference type="Proteomes" id="UP000217005"/>
    </source>
</evidence>
<dbReference type="Gene3D" id="1.20.950.20">
    <property type="entry name" value="Transmembrane di-heme cytochromes, Chain C"/>
    <property type="match status" value="1"/>
</dbReference>
<feature type="region of interest" description="Disordered" evidence="13">
    <location>
        <begin position="1"/>
        <end position="20"/>
    </location>
</feature>
<keyword evidence="10 14" id="KW-1133">Transmembrane helix</keyword>
<dbReference type="GO" id="GO:0008863">
    <property type="term" value="F:formate dehydrogenase (NAD+) activity"/>
    <property type="evidence" value="ECO:0007669"/>
    <property type="project" value="InterPro"/>
</dbReference>
<dbReference type="InterPro" id="IPR051817">
    <property type="entry name" value="FDH_cytochrome_b556_subunit"/>
</dbReference>
<dbReference type="EMBL" id="NEVR01000001">
    <property type="protein sequence ID" value="OZI68706.1"/>
    <property type="molecule type" value="Genomic_DNA"/>
</dbReference>
<evidence type="ECO:0000313" key="16">
    <source>
        <dbReference type="EMBL" id="OZI40511.1"/>
    </source>
</evidence>
<dbReference type="GO" id="GO:0046872">
    <property type="term" value="F:metal ion binding"/>
    <property type="evidence" value="ECO:0007669"/>
    <property type="project" value="UniProtKB-KW"/>
</dbReference>
<evidence type="ECO:0000256" key="9">
    <source>
        <dbReference type="ARBA" id="ARBA00022982"/>
    </source>
</evidence>
<keyword evidence="8" id="KW-0479">Metal-binding</keyword>
<evidence type="ECO:0000256" key="14">
    <source>
        <dbReference type="SAM" id="Phobius"/>
    </source>
</evidence>
<dbReference type="OrthoDB" id="9790598at2"/>
<dbReference type="RefSeq" id="WP_094824629.1">
    <property type="nucleotide sequence ID" value="NZ_NEVL01000001.1"/>
</dbReference>
<dbReference type="GO" id="GO:0009055">
    <property type="term" value="F:electron transfer activity"/>
    <property type="evidence" value="ECO:0007669"/>
    <property type="project" value="InterPro"/>
</dbReference>
<comment type="subcellular location">
    <subcellularLocation>
        <location evidence="2">Cell membrane</location>
        <topology evidence="2">Multi-pass membrane protein</topology>
    </subcellularLocation>
</comment>
<evidence type="ECO:0000256" key="12">
    <source>
        <dbReference type="ARBA" id="ARBA00023136"/>
    </source>
</evidence>
<dbReference type="GO" id="GO:0009061">
    <property type="term" value="P:anaerobic respiration"/>
    <property type="evidence" value="ECO:0007669"/>
    <property type="project" value="TreeGrafter"/>
</dbReference>
<dbReference type="GO" id="GO:0009326">
    <property type="term" value="C:formate dehydrogenase complex"/>
    <property type="evidence" value="ECO:0007669"/>
    <property type="project" value="InterPro"/>
</dbReference>
<dbReference type="InterPro" id="IPR011577">
    <property type="entry name" value="Cyt_b561_bac/Ni-Hgenase"/>
</dbReference>
<dbReference type="AlphaFoldDB" id="A0A261STU8"/>
<proteinExistence type="inferred from homology"/>
<dbReference type="PANTHER" id="PTHR30074">
    <property type="entry name" value="FORMATE DEHYDROGENASE, NITRATE-INDUCIBLE, CYTOCHROME B556 FDN SUBUNIT"/>
    <property type="match status" value="1"/>
</dbReference>
<dbReference type="Pfam" id="PF01292">
    <property type="entry name" value="Ni_hydr_CYTB"/>
    <property type="match status" value="1"/>
</dbReference>
<comment type="cofactor">
    <cofactor evidence="1">
        <name>heme</name>
        <dbReference type="ChEBI" id="CHEBI:30413"/>
    </cofactor>
</comment>
<organism evidence="16 19">
    <name type="scientific">Bordetella genomosp. 1</name>
    <dbReference type="NCBI Taxonomy" id="1395607"/>
    <lineage>
        <taxon>Bacteria</taxon>
        <taxon>Pseudomonadati</taxon>
        <taxon>Pseudomonadota</taxon>
        <taxon>Betaproteobacteria</taxon>
        <taxon>Burkholderiales</taxon>
        <taxon>Alcaligenaceae</taxon>
        <taxon>Bordetella</taxon>
    </lineage>
</organism>
<dbReference type="EMBL" id="NEVL01000001">
    <property type="protein sequence ID" value="OZI40511.1"/>
    <property type="molecule type" value="Genomic_DNA"/>
</dbReference>
<evidence type="ECO:0000256" key="2">
    <source>
        <dbReference type="ARBA" id="ARBA00004651"/>
    </source>
</evidence>
<evidence type="ECO:0000256" key="10">
    <source>
        <dbReference type="ARBA" id="ARBA00022989"/>
    </source>
</evidence>
<sequence length="233" mass="26851">MTDPVRDPGPPVHPHAPEAPRDRFGRKLILRYTANERTNHWLIAITFVLLALSGLALFHPAFSPLYAVLGGGPWTRILHPFIGLLMFFCFFVFAIHMWRNNLMTKNDYQWLRQINDVLNNREEKLPEVGKYNAGQKLLFYVLILCMLGLLVSGLVMWREYFSFYFPIWAVRAASLLHAVCAFVLICAIIVHIYAAIWVKGSIGAMVRGTVTWGWAWKHHRAWFRAVRKESAGK</sequence>
<name>A0A261STU8_9BORD</name>
<evidence type="ECO:0000256" key="7">
    <source>
        <dbReference type="ARBA" id="ARBA00022692"/>
    </source>
</evidence>
<feature type="transmembrane region" description="Helical" evidence="14">
    <location>
        <begin position="175"/>
        <end position="198"/>
    </location>
</feature>
<dbReference type="SUPFAM" id="SSF81342">
    <property type="entry name" value="Transmembrane di-heme cytochromes"/>
    <property type="match status" value="1"/>
</dbReference>
<keyword evidence="11" id="KW-0408">Iron</keyword>
<keyword evidence="5" id="KW-1003">Cell membrane</keyword>
<feature type="transmembrane region" description="Helical" evidence="14">
    <location>
        <begin position="41"/>
        <end position="62"/>
    </location>
</feature>
<dbReference type="Proteomes" id="UP000216354">
    <property type="component" value="Unassembled WGS sequence"/>
</dbReference>
<keyword evidence="18" id="KW-1185">Reference proteome</keyword>
<dbReference type="InterPro" id="IPR016174">
    <property type="entry name" value="Di-haem_cyt_TM"/>
</dbReference>
<evidence type="ECO:0000256" key="11">
    <source>
        <dbReference type="ARBA" id="ARBA00023004"/>
    </source>
</evidence>
<evidence type="ECO:0000256" key="13">
    <source>
        <dbReference type="SAM" id="MobiDB-lite"/>
    </source>
</evidence>
<evidence type="ECO:0000256" key="3">
    <source>
        <dbReference type="ARBA" id="ARBA00010747"/>
    </source>
</evidence>
<dbReference type="GO" id="GO:0015944">
    <property type="term" value="P:formate oxidation"/>
    <property type="evidence" value="ECO:0007669"/>
    <property type="project" value="UniProtKB-ARBA"/>
</dbReference>
<keyword evidence="4" id="KW-0813">Transport</keyword>
<evidence type="ECO:0000313" key="17">
    <source>
        <dbReference type="EMBL" id="OZI68706.1"/>
    </source>
</evidence>
<reference evidence="17 18" key="1">
    <citation type="submission" date="2017-05" db="EMBL/GenBank/DDBJ databases">
        <title>Complete and WGS of Bordetella genogroups.</title>
        <authorList>
            <person name="Spilker T."/>
            <person name="Lipuma J."/>
        </authorList>
    </citation>
    <scope>NUCLEOTIDE SEQUENCE [LARGE SCALE GENOMIC DNA]</scope>
    <source>
        <strain evidence="17 18">AU9795</strain>
    </source>
</reference>
<keyword evidence="6" id="KW-0349">Heme</keyword>
<evidence type="ECO:0000256" key="5">
    <source>
        <dbReference type="ARBA" id="ARBA00022475"/>
    </source>
</evidence>
<comment type="caution">
    <text evidence="16">The sequence shown here is derived from an EMBL/GenBank/DDBJ whole genome shotgun (WGS) entry which is preliminary data.</text>
</comment>
<comment type="similarity">
    <text evidence="3">Belongs to the formate dehydrogenase gamma subunit family.</text>
</comment>
<keyword evidence="9" id="KW-0249">Electron transport</keyword>
<evidence type="ECO:0000259" key="15">
    <source>
        <dbReference type="Pfam" id="PF01292"/>
    </source>
</evidence>
<accession>A0A261STU8</accession>
<feature type="transmembrane region" description="Helical" evidence="14">
    <location>
        <begin position="137"/>
        <end position="155"/>
    </location>
</feature>
<evidence type="ECO:0000313" key="18">
    <source>
        <dbReference type="Proteomes" id="UP000216354"/>
    </source>
</evidence>
<dbReference type="GO" id="GO:0022904">
    <property type="term" value="P:respiratory electron transport chain"/>
    <property type="evidence" value="ECO:0007669"/>
    <property type="project" value="InterPro"/>
</dbReference>
<dbReference type="GO" id="GO:0005886">
    <property type="term" value="C:plasma membrane"/>
    <property type="evidence" value="ECO:0007669"/>
    <property type="project" value="UniProtKB-SubCell"/>
</dbReference>
<dbReference type="InterPro" id="IPR006471">
    <property type="entry name" value="Formate_DH_gsu"/>
</dbReference>
<dbReference type="Proteomes" id="UP000217005">
    <property type="component" value="Unassembled WGS sequence"/>
</dbReference>
<keyword evidence="12 14" id="KW-0472">Membrane</keyword>
<feature type="domain" description="Cytochrome b561 bacterial/Ni-hydrogenase" evidence="15">
    <location>
        <begin position="31"/>
        <end position="208"/>
    </location>
</feature>
<keyword evidence="7 14" id="KW-0812">Transmembrane</keyword>
<evidence type="ECO:0000256" key="4">
    <source>
        <dbReference type="ARBA" id="ARBA00022448"/>
    </source>
</evidence>
<dbReference type="GO" id="GO:0036397">
    <property type="term" value="F:formate dehydrogenase (quinone) activity"/>
    <property type="evidence" value="ECO:0007669"/>
    <property type="project" value="TreeGrafter"/>
</dbReference>
<evidence type="ECO:0000256" key="6">
    <source>
        <dbReference type="ARBA" id="ARBA00022617"/>
    </source>
</evidence>
<dbReference type="FunFam" id="1.20.950.20:FF:000002">
    <property type="entry name" value="Formate dehydrogenase cytochrome b556 subunit"/>
    <property type="match status" value="1"/>
</dbReference>
<evidence type="ECO:0000256" key="8">
    <source>
        <dbReference type="ARBA" id="ARBA00022723"/>
    </source>
</evidence>
<reference evidence="16 19" key="2">
    <citation type="submission" date="2017-05" db="EMBL/GenBank/DDBJ databases">
        <title>Complete and WGS of Bordetella genogroups.</title>
        <authorList>
            <person name="Spilker T."/>
            <person name="LiPuma J."/>
        </authorList>
    </citation>
    <scope>NUCLEOTIDE SEQUENCE [LARGE SCALE GENOMIC DNA]</scope>
    <source>
        <strain evidence="16 19">AU17610</strain>
    </source>
</reference>